<keyword evidence="2 4" id="KW-0067">ATP-binding</keyword>
<evidence type="ECO:0000313" key="4">
    <source>
        <dbReference type="EMBL" id="GGA06252.1"/>
    </source>
</evidence>
<name>A0A8J2TW07_9MICO</name>
<dbReference type="GO" id="GO:0005524">
    <property type="term" value="F:ATP binding"/>
    <property type="evidence" value="ECO:0007669"/>
    <property type="project" value="UniProtKB-KW"/>
</dbReference>
<reference evidence="4" key="1">
    <citation type="journal article" date="2014" name="Int. J. Syst. Evol. Microbiol.">
        <title>Complete genome sequence of Corynebacterium casei LMG S-19264T (=DSM 44701T), isolated from a smear-ripened cheese.</title>
        <authorList>
            <consortium name="US DOE Joint Genome Institute (JGI-PGF)"/>
            <person name="Walter F."/>
            <person name="Albersmeier A."/>
            <person name="Kalinowski J."/>
            <person name="Ruckert C."/>
        </authorList>
    </citation>
    <scope>NUCLEOTIDE SEQUENCE</scope>
    <source>
        <strain evidence="4">CGMCC 1.12785</strain>
    </source>
</reference>
<dbReference type="Gene3D" id="3.40.50.300">
    <property type="entry name" value="P-loop containing nucleotide triphosphate hydrolases"/>
    <property type="match status" value="1"/>
</dbReference>
<evidence type="ECO:0000259" key="3">
    <source>
        <dbReference type="PROSITE" id="PS50893"/>
    </source>
</evidence>
<comment type="caution">
    <text evidence="4">The sequence shown here is derived from an EMBL/GenBank/DDBJ whole genome shotgun (WGS) entry which is preliminary data.</text>
</comment>
<organism evidence="4 5">
    <name type="scientific">Sediminivirga luteola</name>
    <dbReference type="NCBI Taxonomy" id="1774748"/>
    <lineage>
        <taxon>Bacteria</taxon>
        <taxon>Bacillati</taxon>
        <taxon>Actinomycetota</taxon>
        <taxon>Actinomycetes</taxon>
        <taxon>Micrococcales</taxon>
        <taxon>Brevibacteriaceae</taxon>
        <taxon>Sediminivirga</taxon>
    </lineage>
</organism>
<dbReference type="PANTHER" id="PTHR43158:SF5">
    <property type="entry name" value="ABC TRANSPORTER, ATP-BINDING PROTEIN"/>
    <property type="match status" value="1"/>
</dbReference>
<dbReference type="Pfam" id="PF00005">
    <property type="entry name" value="ABC_tran"/>
    <property type="match status" value="1"/>
</dbReference>
<dbReference type="InterPro" id="IPR003439">
    <property type="entry name" value="ABC_transporter-like_ATP-bd"/>
</dbReference>
<dbReference type="CDD" id="cd03230">
    <property type="entry name" value="ABC_DR_subfamily_A"/>
    <property type="match status" value="1"/>
</dbReference>
<reference evidence="4" key="2">
    <citation type="submission" date="2020-09" db="EMBL/GenBank/DDBJ databases">
        <authorList>
            <person name="Sun Q."/>
            <person name="Zhou Y."/>
        </authorList>
    </citation>
    <scope>NUCLEOTIDE SEQUENCE</scope>
    <source>
        <strain evidence="4">CGMCC 1.12785</strain>
    </source>
</reference>
<dbReference type="Proteomes" id="UP000616114">
    <property type="component" value="Unassembled WGS sequence"/>
</dbReference>
<keyword evidence="1" id="KW-0547">Nucleotide-binding</keyword>
<dbReference type="EMBL" id="BMFY01000002">
    <property type="protein sequence ID" value="GGA06252.1"/>
    <property type="molecule type" value="Genomic_DNA"/>
</dbReference>
<dbReference type="GO" id="GO:0016887">
    <property type="term" value="F:ATP hydrolysis activity"/>
    <property type="evidence" value="ECO:0007669"/>
    <property type="project" value="InterPro"/>
</dbReference>
<accession>A0A8J2TW07</accession>
<gene>
    <name evidence="4" type="ORF">GCM10011333_06510</name>
</gene>
<dbReference type="PROSITE" id="PS50893">
    <property type="entry name" value="ABC_TRANSPORTER_2"/>
    <property type="match status" value="1"/>
</dbReference>
<dbReference type="AlphaFoldDB" id="A0A8J2TW07"/>
<evidence type="ECO:0000313" key="5">
    <source>
        <dbReference type="Proteomes" id="UP000616114"/>
    </source>
</evidence>
<dbReference type="PANTHER" id="PTHR43158">
    <property type="entry name" value="SKFA PEPTIDE EXPORT ATP-BINDING PROTEIN SKFE"/>
    <property type="match status" value="1"/>
</dbReference>
<keyword evidence="5" id="KW-1185">Reference proteome</keyword>
<proteinExistence type="predicted"/>
<sequence length="299" mass="33241">MGTAIEVKNLSRRHRSVAALDDVTVSFEANTIHGLLGRNGAGKTSLMSIIAGQDWPSEGEVRVFGQRPHENEAVLPRMCFVREDQKYMDDAKPGHVFTAASLAYPNWDADLAQRLIEDFHLPMKTKINKLSRGQRSAVAVIIGLACRANITFFDEPYIGLDAAARQLFYDRLLEDYAENPRTIVVSSHLIDEIAPLIEHIVLLDRGRVLVDESADELRERAVTLIGRWDHVQDVIGGREILRREELGRLVRVTVLGGLGADEQARARELDLDIAPVSLQQLVVHLSARQGATLETAKEA</sequence>
<feature type="domain" description="ABC transporter" evidence="3">
    <location>
        <begin position="5"/>
        <end position="230"/>
    </location>
</feature>
<protein>
    <submittedName>
        <fullName evidence="4">ABC transporter ATP-binding protein</fullName>
    </submittedName>
</protein>
<dbReference type="RefSeq" id="WP_188549474.1">
    <property type="nucleotide sequence ID" value="NZ_BMFY01000002.1"/>
</dbReference>
<dbReference type="SUPFAM" id="SSF52540">
    <property type="entry name" value="P-loop containing nucleoside triphosphate hydrolases"/>
    <property type="match status" value="1"/>
</dbReference>
<dbReference type="InterPro" id="IPR027417">
    <property type="entry name" value="P-loop_NTPase"/>
</dbReference>
<evidence type="ECO:0000256" key="1">
    <source>
        <dbReference type="ARBA" id="ARBA00022741"/>
    </source>
</evidence>
<evidence type="ECO:0000256" key="2">
    <source>
        <dbReference type="ARBA" id="ARBA00022840"/>
    </source>
</evidence>